<evidence type="ECO:0000313" key="3">
    <source>
        <dbReference type="Proteomes" id="UP000482800"/>
    </source>
</evidence>
<dbReference type="InterPro" id="IPR036396">
    <property type="entry name" value="Cyt_P450_sf"/>
</dbReference>
<dbReference type="GO" id="GO:0005506">
    <property type="term" value="F:iron ion binding"/>
    <property type="evidence" value="ECO:0007669"/>
    <property type="project" value="InterPro"/>
</dbReference>
<reference evidence="2 3" key="1">
    <citation type="submission" date="2020-03" db="EMBL/GenBank/DDBJ databases">
        <title>Whole genome shotgun sequence of Phytohabitans houttuyneae NBRC 108639.</title>
        <authorList>
            <person name="Komaki H."/>
            <person name="Tamura T."/>
        </authorList>
    </citation>
    <scope>NUCLEOTIDE SEQUENCE [LARGE SCALE GENOMIC DNA]</scope>
    <source>
        <strain evidence="2 3">NBRC 108639</strain>
    </source>
</reference>
<dbReference type="Proteomes" id="UP000482800">
    <property type="component" value="Unassembled WGS sequence"/>
</dbReference>
<gene>
    <name evidence="2" type="ORF">Phou_093840</name>
</gene>
<protein>
    <submittedName>
        <fullName evidence="2">Uncharacterized protein</fullName>
    </submittedName>
</protein>
<dbReference type="GO" id="GO:0020037">
    <property type="term" value="F:heme binding"/>
    <property type="evidence" value="ECO:0007669"/>
    <property type="project" value="InterPro"/>
</dbReference>
<keyword evidence="3" id="KW-1185">Reference proteome</keyword>
<reference evidence="2 3" key="2">
    <citation type="submission" date="2020-03" db="EMBL/GenBank/DDBJ databases">
        <authorList>
            <person name="Ichikawa N."/>
            <person name="Kimura A."/>
            <person name="Kitahashi Y."/>
            <person name="Uohara A."/>
        </authorList>
    </citation>
    <scope>NUCLEOTIDE SEQUENCE [LARGE SCALE GENOMIC DNA]</scope>
    <source>
        <strain evidence="2 3">NBRC 108639</strain>
    </source>
</reference>
<dbReference type="GO" id="GO:0016705">
    <property type="term" value="F:oxidoreductase activity, acting on paired donors, with incorporation or reduction of molecular oxygen"/>
    <property type="evidence" value="ECO:0007669"/>
    <property type="project" value="InterPro"/>
</dbReference>
<name>A0A6V8KMV8_9ACTN</name>
<feature type="compositionally biased region" description="Low complexity" evidence="1">
    <location>
        <begin position="100"/>
        <end position="117"/>
    </location>
</feature>
<dbReference type="AlphaFoldDB" id="A0A6V8KMV8"/>
<dbReference type="GO" id="GO:0004497">
    <property type="term" value="F:monooxygenase activity"/>
    <property type="evidence" value="ECO:0007669"/>
    <property type="project" value="InterPro"/>
</dbReference>
<dbReference type="EMBL" id="BLPF01000004">
    <property type="protein sequence ID" value="GFJ85204.1"/>
    <property type="molecule type" value="Genomic_DNA"/>
</dbReference>
<dbReference type="Gene3D" id="1.10.630.10">
    <property type="entry name" value="Cytochrome P450"/>
    <property type="match status" value="1"/>
</dbReference>
<accession>A0A6V8KMV8</accession>
<evidence type="ECO:0000256" key="1">
    <source>
        <dbReference type="SAM" id="MobiDB-lite"/>
    </source>
</evidence>
<proteinExistence type="predicted"/>
<organism evidence="2 3">
    <name type="scientific">Phytohabitans houttuyneae</name>
    <dbReference type="NCBI Taxonomy" id="1076126"/>
    <lineage>
        <taxon>Bacteria</taxon>
        <taxon>Bacillati</taxon>
        <taxon>Actinomycetota</taxon>
        <taxon>Actinomycetes</taxon>
        <taxon>Micromonosporales</taxon>
        <taxon>Micromonosporaceae</taxon>
    </lineage>
</organism>
<evidence type="ECO:0000313" key="2">
    <source>
        <dbReference type="EMBL" id="GFJ85204.1"/>
    </source>
</evidence>
<dbReference type="RefSeq" id="WP_246274633.1">
    <property type="nucleotide sequence ID" value="NZ_BLPF01000004.1"/>
</dbReference>
<sequence>MPSDVDAARARKARRIPIHRTVPRLVRNPMVGLQSIAQEAGGDIVRLQLGWFQPYLVTHPDHVQHILRDRATNYVREGMFWNPLSRLFGRGSCPTDRPGRPAAATSSPSSRRSGSTR</sequence>
<comment type="caution">
    <text evidence="2">The sequence shown here is derived from an EMBL/GenBank/DDBJ whole genome shotgun (WGS) entry which is preliminary data.</text>
</comment>
<dbReference type="SUPFAM" id="SSF48264">
    <property type="entry name" value="Cytochrome P450"/>
    <property type="match status" value="1"/>
</dbReference>
<feature type="region of interest" description="Disordered" evidence="1">
    <location>
        <begin position="91"/>
        <end position="117"/>
    </location>
</feature>